<dbReference type="Proteomes" id="UP001140949">
    <property type="component" value="Unassembled WGS sequence"/>
</dbReference>
<evidence type="ECO:0000313" key="3">
    <source>
        <dbReference type="Proteomes" id="UP001140949"/>
    </source>
</evidence>
<organism evidence="2 3">
    <name type="scientific">Iris pallida</name>
    <name type="common">Sweet iris</name>
    <dbReference type="NCBI Taxonomy" id="29817"/>
    <lineage>
        <taxon>Eukaryota</taxon>
        <taxon>Viridiplantae</taxon>
        <taxon>Streptophyta</taxon>
        <taxon>Embryophyta</taxon>
        <taxon>Tracheophyta</taxon>
        <taxon>Spermatophyta</taxon>
        <taxon>Magnoliopsida</taxon>
        <taxon>Liliopsida</taxon>
        <taxon>Asparagales</taxon>
        <taxon>Iridaceae</taxon>
        <taxon>Iridoideae</taxon>
        <taxon>Irideae</taxon>
        <taxon>Iris</taxon>
    </lineage>
</organism>
<gene>
    <name evidence="2" type="ORF">M6B38_223415</name>
</gene>
<sequence length="52" mass="6220">MSKLLEVRLARIYSLVFLLSLRPICCIFQIILNVWFNCDFLAESRRKEKKNS</sequence>
<dbReference type="EMBL" id="JANAVB010041618">
    <property type="protein sequence ID" value="KAJ6795972.1"/>
    <property type="molecule type" value="Genomic_DNA"/>
</dbReference>
<reference evidence="2" key="2">
    <citation type="submission" date="2023-04" db="EMBL/GenBank/DDBJ databases">
        <authorList>
            <person name="Bruccoleri R.E."/>
            <person name="Oakeley E.J."/>
            <person name="Faust A.-M."/>
            <person name="Dessus-Babus S."/>
            <person name="Altorfer M."/>
            <person name="Burckhardt D."/>
            <person name="Oertli M."/>
            <person name="Naumann U."/>
            <person name="Petersen F."/>
            <person name="Wong J."/>
        </authorList>
    </citation>
    <scope>NUCLEOTIDE SEQUENCE</scope>
    <source>
        <strain evidence="2">GSM-AAB239-AS_SAM_17_03QT</strain>
        <tissue evidence="2">Leaf</tissue>
    </source>
</reference>
<evidence type="ECO:0000313" key="2">
    <source>
        <dbReference type="EMBL" id="KAJ6795972.1"/>
    </source>
</evidence>
<feature type="transmembrane region" description="Helical" evidence="1">
    <location>
        <begin position="12"/>
        <end position="36"/>
    </location>
</feature>
<dbReference type="AlphaFoldDB" id="A0AAX6DVY1"/>
<protein>
    <submittedName>
        <fullName evidence="2">Uncharacterized protein</fullName>
    </submittedName>
</protein>
<keyword evidence="1" id="KW-0472">Membrane</keyword>
<keyword evidence="3" id="KW-1185">Reference proteome</keyword>
<proteinExistence type="predicted"/>
<keyword evidence="1" id="KW-1133">Transmembrane helix</keyword>
<comment type="caution">
    <text evidence="2">The sequence shown here is derived from an EMBL/GenBank/DDBJ whole genome shotgun (WGS) entry which is preliminary data.</text>
</comment>
<keyword evidence="1" id="KW-0812">Transmembrane</keyword>
<accession>A0AAX6DVY1</accession>
<reference evidence="2" key="1">
    <citation type="journal article" date="2023" name="GigaByte">
        <title>Genome assembly of the bearded iris, Iris pallida Lam.</title>
        <authorList>
            <person name="Bruccoleri R.E."/>
            <person name="Oakeley E.J."/>
            <person name="Faust A.M.E."/>
            <person name="Altorfer M."/>
            <person name="Dessus-Babus S."/>
            <person name="Burckhardt D."/>
            <person name="Oertli M."/>
            <person name="Naumann U."/>
            <person name="Petersen F."/>
            <person name="Wong J."/>
        </authorList>
    </citation>
    <scope>NUCLEOTIDE SEQUENCE</scope>
    <source>
        <strain evidence="2">GSM-AAB239-AS_SAM_17_03QT</strain>
    </source>
</reference>
<name>A0AAX6DVY1_IRIPA</name>
<evidence type="ECO:0000256" key="1">
    <source>
        <dbReference type="SAM" id="Phobius"/>
    </source>
</evidence>